<evidence type="ECO:0000256" key="1">
    <source>
        <dbReference type="SAM" id="SignalP"/>
    </source>
</evidence>
<protein>
    <submittedName>
        <fullName evidence="2">Uncharacterized protein</fullName>
    </submittedName>
</protein>
<dbReference type="RefSeq" id="WP_187541534.1">
    <property type="nucleotide sequence ID" value="NZ_CP060717.1"/>
</dbReference>
<gene>
    <name evidence="2" type="ORF">H9L12_09485</name>
</gene>
<dbReference type="KEGG" id="srhi:H9L12_09485"/>
<accession>A0A7G9S9L0</accession>
<reference evidence="2 3" key="1">
    <citation type="submission" date="2020-08" db="EMBL/GenBank/DDBJ databases">
        <title>Genome sequence of Sphingomonas rhizophila KACC 19189T.</title>
        <authorList>
            <person name="Hyun D.-W."/>
            <person name="Bae J.-W."/>
        </authorList>
    </citation>
    <scope>NUCLEOTIDE SEQUENCE [LARGE SCALE GENOMIC DNA]</scope>
    <source>
        <strain evidence="2 3">KACC 19189</strain>
    </source>
</reference>
<dbReference type="AlphaFoldDB" id="A0A7G9S9L0"/>
<feature type="signal peptide" evidence="1">
    <location>
        <begin position="1"/>
        <end position="19"/>
    </location>
</feature>
<evidence type="ECO:0000313" key="2">
    <source>
        <dbReference type="EMBL" id="QNN64535.1"/>
    </source>
</evidence>
<proteinExistence type="predicted"/>
<organism evidence="2 3">
    <name type="scientific">Sphingomonas rhizophila</name>
    <dbReference type="NCBI Taxonomy" id="2071607"/>
    <lineage>
        <taxon>Bacteria</taxon>
        <taxon>Pseudomonadati</taxon>
        <taxon>Pseudomonadota</taxon>
        <taxon>Alphaproteobacteria</taxon>
        <taxon>Sphingomonadales</taxon>
        <taxon>Sphingomonadaceae</taxon>
        <taxon>Sphingomonas</taxon>
    </lineage>
</organism>
<keyword evidence="3" id="KW-1185">Reference proteome</keyword>
<name>A0A7G9S9L0_9SPHN</name>
<feature type="chain" id="PRO_5028843694" evidence="1">
    <location>
        <begin position="20"/>
        <end position="143"/>
    </location>
</feature>
<dbReference type="EMBL" id="CP060717">
    <property type="protein sequence ID" value="QNN64535.1"/>
    <property type="molecule type" value="Genomic_DNA"/>
</dbReference>
<evidence type="ECO:0000313" key="3">
    <source>
        <dbReference type="Proteomes" id="UP000515955"/>
    </source>
</evidence>
<sequence>MRLFLVTGAALMAAAPAQAEPSRVPPAPKILTDPAMADQLGKMMGALTKAVMDMPVGELEAAIENRPVTGADRNRRVRDVTTGGDPAVERRVAEGAERSGRQAQAMGQAMMSALPSIIKSLDEAEAAVERAVSNMPDPTYPKR</sequence>
<dbReference type="Proteomes" id="UP000515955">
    <property type="component" value="Chromosome"/>
</dbReference>
<keyword evidence="1" id="KW-0732">Signal</keyword>